<reference evidence="5" key="1">
    <citation type="submission" date="2020-10" db="EMBL/GenBank/DDBJ databases">
        <authorList>
            <person name="Castelo-Branco R."/>
            <person name="Eusebio N."/>
            <person name="Adriana R."/>
            <person name="Vieira A."/>
            <person name="Brugerolle De Fraissinette N."/>
            <person name="Rezende De Castro R."/>
            <person name="Schneider M.P."/>
            <person name="Vasconcelos V."/>
            <person name="Leao P.N."/>
        </authorList>
    </citation>
    <scope>NUCLEOTIDE SEQUENCE</scope>
    <source>
        <strain evidence="5">LEGE 07157</strain>
    </source>
</reference>
<feature type="transmembrane region" description="Helical" evidence="3">
    <location>
        <begin position="518"/>
        <end position="541"/>
    </location>
</feature>
<keyword evidence="6" id="KW-1185">Reference proteome</keyword>
<dbReference type="Proteomes" id="UP000654482">
    <property type="component" value="Unassembled WGS sequence"/>
</dbReference>
<dbReference type="PROSITE" id="PS50005">
    <property type="entry name" value="TPR"/>
    <property type="match status" value="1"/>
</dbReference>
<evidence type="ECO:0000313" key="5">
    <source>
        <dbReference type="EMBL" id="MBE9116216.1"/>
    </source>
</evidence>
<evidence type="ECO:0000313" key="6">
    <source>
        <dbReference type="Proteomes" id="UP000654482"/>
    </source>
</evidence>
<feature type="domain" description="CHAT" evidence="4">
    <location>
        <begin position="88"/>
        <end position="386"/>
    </location>
</feature>
<keyword evidence="3" id="KW-0472">Membrane</keyword>
<dbReference type="Gene3D" id="1.25.40.10">
    <property type="entry name" value="Tetratricopeptide repeat domain"/>
    <property type="match status" value="1"/>
</dbReference>
<dbReference type="EMBL" id="JADEWZ010000012">
    <property type="protein sequence ID" value="MBE9116216.1"/>
    <property type="molecule type" value="Genomic_DNA"/>
</dbReference>
<keyword evidence="3" id="KW-1133">Transmembrane helix</keyword>
<dbReference type="Pfam" id="PF12770">
    <property type="entry name" value="CHAT"/>
    <property type="match status" value="1"/>
</dbReference>
<dbReference type="InterPro" id="IPR024983">
    <property type="entry name" value="CHAT_dom"/>
</dbReference>
<name>A0A8J7DYR7_9CYAN</name>
<evidence type="ECO:0000256" key="2">
    <source>
        <dbReference type="SAM" id="MobiDB-lite"/>
    </source>
</evidence>
<dbReference type="InterPro" id="IPR019734">
    <property type="entry name" value="TPR_rpt"/>
</dbReference>
<feature type="region of interest" description="Disordered" evidence="2">
    <location>
        <begin position="488"/>
        <end position="513"/>
    </location>
</feature>
<protein>
    <submittedName>
        <fullName evidence="5">CHAT domain-containing protein</fullName>
    </submittedName>
</protein>
<feature type="repeat" description="TPR" evidence="1">
    <location>
        <begin position="675"/>
        <end position="708"/>
    </location>
</feature>
<evidence type="ECO:0000256" key="3">
    <source>
        <dbReference type="SAM" id="Phobius"/>
    </source>
</evidence>
<gene>
    <name evidence="5" type="ORF">IQ249_09940</name>
</gene>
<dbReference type="RefSeq" id="WP_194029360.1">
    <property type="nucleotide sequence ID" value="NZ_JADEWZ010000012.1"/>
</dbReference>
<keyword evidence="3" id="KW-0812">Transmembrane</keyword>
<dbReference type="InterPro" id="IPR011990">
    <property type="entry name" value="TPR-like_helical_dom_sf"/>
</dbReference>
<evidence type="ECO:0000256" key="1">
    <source>
        <dbReference type="PROSITE-ProRule" id="PRU00339"/>
    </source>
</evidence>
<organism evidence="5 6">
    <name type="scientific">Lusitaniella coriacea LEGE 07157</name>
    <dbReference type="NCBI Taxonomy" id="945747"/>
    <lineage>
        <taxon>Bacteria</taxon>
        <taxon>Bacillati</taxon>
        <taxon>Cyanobacteriota</taxon>
        <taxon>Cyanophyceae</taxon>
        <taxon>Spirulinales</taxon>
        <taxon>Lusitaniellaceae</taxon>
        <taxon>Lusitaniella</taxon>
    </lineage>
</organism>
<dbReference type="SUPFAM" id="SSF48452">
    <property type="entry name" value="TPR-like"/>
    <property type="match status" value="1"/>
</dbReference>
<keyword evidence="1" id="KW-0802">TPR repeat</keyword>
<dbReference type="AlphaFoldDB" id="A0A8J7DYR7"/>
<proteinExistence type="predicted"/>
<evidence type="ECO:0000259" key="4">
    <source>
        <dbReference type="Pfam" id="PF12770"/>
    </source>
</evidence>
<sequence length="788" mass="86915">MFQEFQLSVTPLDSNRYLVRTEKVAPGVPLAEEQVHWSVEDWLEQARSLMNDPLSRLLQGGEALPEDPPLFLPGQLPNRPSTTNLISLGQQLYDALFQGSLRDSWIMAQGIAHNQRAVLRLRLGLKGTLLPRLPWEVLHTGGKESLNACYRPLATGTDIAFSRYQINAPLGSPTLPIAKVKDRPLKILMAIAGPNDLDSLELQQEAQALKAELDKEIEGRDPVIDLTILSHPGREELTQALEQGQYQVFHYAGHSNLGDSGGNVSLVHPTTGLTEQLLGEDLAGLLANNGIQLAVFNSCRGADTVLGESSGNPSESTLAQALVKCGIPAVLAMAEQIPDEVALTLTRLFYRNLNQGYPIDSSLSRSRQGLISAYGSNQLYWALPVLYLHSQFDGILMDWAEGSDVTEELLELSETDEIPLEVLSGDFRGLDWETEGEESEFPAFEQNGTLSREDDDFLGEFEEGDDSPNEFADDDESFIRDIMQDLSEPETPETVSPPEVVAPPRNPPAASTPQKRSLLPLALILGAISLGAIALLGWWFFRVRPNPSVSPTPEIQQPLSVTPTSPEDIDLTDVKQIGTDKLLSLAIERFNQGEFDQGAIAVTELLDRNVLTRAQAALETVPATQADNAQILFLKGRLAWQTLLQDTQDPNSDLYTIGDVQNYWKSAADADPNSILYRNALGFAYYQEGKYNLANEAWADALELNQEQTNNPEIFNTYAGIALVVKKWSQDPSIRGYQTLGTKAIKLRELVMTENPINFQPDALANNWLWSPQAIKDWQALISTNGKK</sequence>
<comment type="caution">
    <text evidence="5">The sequence shown here is derived from an EMBL/GenBank/DDBJ whole genome shotgun (WGS) entry which is preliminary data.</text>
</comment>
<accession>A0A8J7DYR7</accession>